<gene>
    <name evidence="1" type="ORF">O181_019283</name>
</gene>
<evidence type="ECO:0000313" key="2">
    <source>
        <dbReference type="Proteomes" id="UP000765509"/>
    </source>
</evidence>
<accession>A0A9Q3C9D3</accession>
<evidence type="ECO:0000313" key="1">
    <source>
        <dbReference type="EMBL" id="MBW0479568.1"/>
    </source>
</evidence>
<protein>
    <submittedName>
        <fullName evidence="1">Uncharacterized protein</fullName>
    </submittedName>
</protein>
<sequence length="98" mass="11233">MEDLIDKLMVVPLNQPMTHLTAKQHNWHHILQHPTDQVLKSLGLNHNDEDPCELCVKERITLLPFKGHFPKVQKLIECIHLDLVGPISPPLASGQQYF</sequence>
<dbReference type="AlphaFoldDB" id="A0A9Q3C9D3"/>
<comment type="caution">
    <text evidence="1">The sequence shown here is derived from an EMBL/GenBank/DDBJ whole genome shotgun (WGS) entry which is preliminary data.</text>
</comment>
<proteinExistence type="predicted"/>
<dbReference type="EMBL" id="AVOT02005630">
    <property type="protein sequence ID" value="MBW0479568.1"/>
    <property type="molecule type" value="Genomic_DNA"/>
</dbReference>
<keyword evidence="2" id="KW-1185">Reference proteome</keyword>
<organism evidence="1 2">
    <name type="scientific">Austropuccinia psidii MF-1</name>
    <dbReference type="NCBI Taxonomy" id="1389203"/>
    <lineage>
        <taxon>Eukaryota</taxon>
        <taxon>Fungi</taxon>
        <taxon>Dikarya</taxon>
        <taxon>Basidiomycota</taxon>
        <taxon>Pucciniomycotina</taxon>
        <taxon>Pucciniomycetes</taxon>
        <taxon>Pucciniales</taxon>
        <taxon>Sphaerophragmiaceae</taxon>
        <taxon>Austropuccinia</taxon>
    </lineage>
</organism>
<dbReference type="Proteomes" id="UP000765509">
    <property type="component" value="Unassembled WGS sequence"/>
</dbReference>
<reference evidence="1" key="1">
    <citation type="submission" date="2021-03" db="EMBL/GenBank/DDBJ databases">
        <title>Draft genome sequence of rust myrtle Austropuccinia psidii MF-1, a brazilian biotype.</title>
        <authorList>
            <person name="Quecine M.C."/>
            <person name="Pachon D.M.R."/>
            <person name="Bonatelli M.L."/>
            <person name="Correr F.H."/>
            <person name="Franceschini L.M."/>
            <person name="Leite T.F."/>
            <person name="Margarido G.R.A."/>
            <person name="Almeida C.A."/>
            <person name="Ferrarezi J.A."/>
            <person name="Labate C.A."/>
        </authorList>
    </citation>
    <scope>NUCLEOTIDE SEQUENCE</scope>
    <source>
        <strain evidence="1">MF-1</strain>
    </source>
</reference>
<name>A0A9Q3C9D3_9BASI</name>
<dbReference type="OrthoDB" id="7691805at2759"/>